<dbReference type="EMBL" id="JYGE01000003">
    <property type="protein sequence ID" value="PSJ31630.1"/>
    <property type="molecule type" value="Genomic_DNA"/>
</dbReference>
<dbReference type="OrthoDB" id="9795206at2"/>
<comment type="caution">
    <text evidence="2">The sequence shown here is derived from an EMBL/GenBank/DDBJ whole genome shotgun (WGS) entry which is preliminary data.</text>
</comment>
<sequence length="177" mass="20384">MLALEYFNRTDFGQLISWIDSPAFLLHWGGPKFDYPVDELQLEKYIKDSNNSNSENLIYKVVSVETGEVIGHISLGEIDRKNKSAKIAKVLIGNKDVRGKGIGQRMIKEILRVAFEELNLHRVNLVVLETNKSAIECYKKVGFVEEGRMRDARKKDDKYYSLIEMSILEDEYYASKT</sequence>
<keyword evidence="3" id="KW-1185">Reference proteome</keyword>
<dbReference type="Proteomes" id="UP000241434">
    <property type="component" value="Unassembled WGS sequence"/>
</dbReference>
<reference evidence="2" key="1">
    <citation type="thesis" date="2015" institute="Rutgers" country="The State University of New Jersey, 14 College Farm Rd., New Brunswick, NJ, USA">
        <title>Ammonia toxicity in bacteria and its implications for treatment of and resource recovery from highly nitrogenous organic wastes.</title>
        <authorList>
            <person name="Luther A.K."/>
        </authorList>
    </citation>
    <scope>NUCLEOTIDE SEQUENCE</scope>
    <source>
        <strain evidence="2">RT-10B</strain>
    </source>
</reference>
<accession>A0A2P7Q116</accession>
<dbReference type="Gene3D" id="3.40.630.30">
    <property type="match status" value="1"/>
</dbReference>
<dbReference type="AlphaFoldDB" id="A0A2P7Q116"/>
<dbReference type="PANTHER" id="PTHR43415:SF5">
    <property type="entry name" value="ACETYLTRANSFERASE"/>
    <property type="match status" value="1"/>
</dbReference>
<dbReference type="GO" id="GO:0016747">
    <property type="term" value="F:acyltransferase activity, transferring groups other than amino-acyl groups"/>
    <property type="evidence" value="ECO:0007669"/>
    <property type="project" value="InterPro"/>
</dbReference>
<evidence type="ECO:0000313" key="2">
    <source>
        <dbReference type="EMBL" id="PSJ31630.1"/>
    </source>
</evidence>
<proteinExistence type="predicted"/>
<evidence type="ECO:0000313" key="3">
    <source>
        <dbReference type="Proteomes" id="UP000241434"/>
    </source>
</evidence>
<evidence type="ECO:0000259" key="1">
    <source>
        <dbReference type="PROSITE" id="PS51186"/>
    </source>
</evidence>
<dbReference type="PROSITE" id="PS51186">
    <property type="entry name" value="GNAT"/>
    <property type="match status" value="1"/>
</dbReference>
<organism evidence="2 3">
    <name type="scientific">Peptostreptococcus russellii</name>
    <dbReference type="NCBI Taxonomy" id="215200"/>
    <lineage>
        <taxon>Bacteria</taxon>
        <taxon>Bacillati</taxon>
        <taxon>Bacillota</taxon>
        <taxon>Clostridia</taxon>
        <taxon>Peptostreptococcales</taxon>
        <taxon>Peptostreptococcaceae</taxon>
        <taxon>Peptostreptococcus</taxon>
    </lineage>
</organism>
<protein>
    <submittedName>
        <fullName evidence="2">Aminoglycoside adenylyltransferase</fullName>
    </submittedName>
</protein>
<dbReference type="GO" id="GO:0016779">
    <property type="term" value="F:nucleotidyltransferase activity"/>
    <property type="evidence" value="ECO:0007669"/>
    <property type="project" value="UniProtKB-KW"/>
</dbReference>
<dbReference type="SUPFAM" id="SSF55729">
    <property type="entry name" value="Acyl-CoA N-acyltransferases (Nat)"/>
    <property type="match status" value="1"/>
</dbReference>
<dbReference type="PANTHER" id="PTHR43415">
    <property type="entry name" value="SPERMIDINE N(1)-ACETYLTRANSFERASE"/>
    <property type="match status" value="1"/>
</dbReference>
<feature type="domain" description="N-acetyltransferase" evidence="1">
    <location>
        <begin position="2"/>
        <end position="166"/>
    </location>
</feature>
<dbReference type="InterPro" id="IPR016181">
    <property type="entry name" value="Acyl_CoA_acyltransferase"/>
</dbReference>
<gene>
    <name evidence="2" type="ORF">UF10_03060</name>
</gene>
<dbReference type="InterPro" id="IPR000182">
    <property type="entry name" value="GNAT_dom"/>
</dbReference>
<keyword evidence="2" id="KW-0808">Transferase</keyword>
<dbReference type="RefSeq" id="WP_106776366.1">
    <property type="nucleotide sequence ID" value="NZ_JYGE01000003.1"/>
</dbReference>
<name>A0A2P7Q116_9FIRM</name>
<dbReference type="CDD" id="cd04301">
    <property type="entry name" value="NAT_SF"/>
    <property type="match status" value="1"/>
</dbReference>
<dbReference type="Pfam" id="PF13302">
    <property type="entry name" value="Acetyltransf_3"/>
    <property type="match status" value="1"/>
</dbReference>
<keyword evidence="2" id="KW-0548">Nucleotidyltransferase</keyword>